<feature type="transmembrane region" description="Helical" evidence="1">
    <location>
        <begin position="71"/>
        <end position="93"/>
    </location>
</feature>
<gene>
    <name evidence="2" type="ORF">KL86DYS2_20163</name>
</gene>
<evidence type="ECO:0008006" key="3">
    <source>
        <dbReference type="Google" id="ProtNLM"/>
    </source>
</evidence>
<dbReference type="EMBL" id="FLUL01000002">
    <property type="protein sequence ID" value="SBW10657.1"/>
    <property type="molecule type" value="Genomic_DNA"/>
</dbReference>
<sequence length="139" mass="16196">MLRKIFRYTWPPAIVAIIIFYLCCLIAPKDVPEIDFCLFIPTDKIVHFLMYFGLAGVASFNYIYDKRGKIIILKLILFALLVPIIYGGLIEILQSKYFPGRSGDWYDFLADALGAIASLPFSFWFRRFLLNKELREQEI</sequence>
<evidence type="ECO:0000256" key="1">
    <source>
        <dbReference type="SAM" id="Phobius"/>
    </source>
</evidence>
<feature type="transmembrane region" description="Helical" evidence="1">
    <location>
        <begin position="12"/>
        <end position="28"/>
    </location>
</feature>
<organism evidence="2">
    <name type="scientific">uncultured Dysgonomonas sp</name>
    <dbReference type="NCBI Taxonomy" id="206096"/>
    <lineage>
        <taxon>Bacteria</taxon>
        <taxon>Pseudomonadati</taxon>
        <taxon>Bacteroidota</taxon>
        <taxon>Bacteroidia</taxon>
        <taxon>Bacteroidales</taxon>
        <taxon>Dysgonomonadaceae</taxon>
        <taxon>Dysgonomonas</taxon>
        <taxon>environmental samples</taxon>
    </lineage>
</organism>
<reference evidence="2" key="1">
    <citation type="submission" date="2016-04" db="EMBL/GenBank/DDBJ databases">
        <authorList>
            <person name="Evans L.H."/>
            <person name="Alamgir A."/>
            <person name="Owens N."/>
            <person name="Weber N.D."/>
            <person name="Virtaneva K."/>
            <person name="Barbian K."/>
            <person name="Babar A."/>
            <person name="Rosenke K."/>
        </authorList>
    </citation>
    <scope>NUCLEOTIDE SEQUENCE</scope>
    <source>
        <strain evidence="2">86-2</strain>
    </source>
</reference>
<dbReference type="RefSeq" id="WP_252638870.1">
    <property type="nucleotide sequence ID" value="NZ_CABTJG010000008.1"/>
</dbReference>
<evidence type="ECO:0000313" key="2">
    <source>
        <dbReference type="EMBL" id="SBW10657.1"/>
    </source>
</evidence>
<keyword evidence="1" id="KW-0812">Transmembrane</keyword>
<feature type="transmembrane region" description="Helical" evidence="1">
    <location>
        <begin position="105"/>
        <end position="125"/>
    </location>
</feature>
<feature type="transmembrane region" description="Helical" evidence="1">
    <location>
        <begin position="48"/>
        <end position="64"/>
    </location>
</feature>
<accession>A0A212KG88</accession>
<name>A0A212KG88_9BACT</name>
<dbReference type="PANTHER" id="PTHR28008">
    <property type="entry name" value="DOMAIN PROTEIN, PUTATIVE (AFU_ORTHOLOGUE AFUA_3G10980)-RELATED"/>
    <property type="match status" value="1"/>
</dbReference>
<proteinExistence type="predicted"/>
<dbReference type="NCBIfam" id="NF037970">
    <property type="entry name" value="vanZ_1"/>
    <property type="match status" value="1"/>
</dbReference>
<dbReference type="PANTHER" id="PTHR28008:SF1">
    <property type="entry name" value="DOMAIN PROTEIN, PUTATIVE (AFU_ORTHOLOGUE AFUA_3G10980)-RELATED"/>
    <property type="match status" value="1"/>
</dbReference>
<keyword evidence="1" id="KW-0472">Membrane</keyword>
<dbReference type="AlphaFoldDB" id="A0A212KG88"/>
<keyword evidence="1" id="KW-1133">Transmembrane helix</keyword>
<protein>
    <recommendedName>
        <fullName evidence="3">VanZ-like domain-containing protein</fullName>
    </recommendedName>
</protein>